<keyword evidence="1" id="KW-0436">Ligase</keyword>
<keyword evidence="2" id="KW-0819">tRNA processing</keyword>
<dbReference type="PANTHER" id="PTHR43033:SF1">
    <property type="entry name" value="TRNA(ILE)-LYSIDINE SYNTHASE-RELATED"/>
    <property type="match status" value="1"/>
</dbReference>
<evidence type="ECO:0000256" key="3">
    <source>
        <dbReference type="ARBA" id="ARBA00022741"/>
    </source>
</evidence>
<feature type="domain" description="tRNA(Ile)-lysidine/2-thiocytidine synthase N-terminal" evidence="5">
    <location>
        <begin position="7"/>
        <end position="55"/>
    </location>
</feature>
<evidence type="ECO:0000313" key="6">
    <source>
        <dbReference type="EMBL" id="KAK7679334.1"/>
    </source>
</evidence>
<evidence type="ECO:0000256" key="1">
    <source>
        <dbReference type="ARBA" id="ARBA00022598"/>
    </source>
</evidence>
<dbReference type="PANTHER" id="PTHR43033">
    <property type="entry name" value="TRNA(ILE)-LYSIDINE SYNTHASE-RELATED"/>
    <property type="match status" value="1"/>
</dbReference>
<keyword evidence="4" id="KW-0067">ATP-binding</keyword>
<dbReference type="AlphaFoldDB" id="A0AAW0FIG8"/>
<dbReference type="EMBL" id="JASBNA010000060">
    <property type="protein sequence ID" value="KAK7679334.1"/>
    <property type="molecule type" value="Genomic_DNA"/>
</dbReference>
<dbReference type="GO" id="GO:0005524">
    <property type="term" value="F:ATP binding"/>
    <property type="evidence" value="ECO:0007669"/>
    <property type="project" value="UniProtKB-KW"/>
</dbReference>
<organism evidence="6 7">
    <name type="scientific">Cerrena zonata</name>
    <dbReference type="NCBI Taxonomy" id="2478898"/>
    <lineage>
        <taxon>Eukaryota</taxon>
        <taxon>Fungi</taxon>
        <taxon>Dikarya</taxon>
        <taxon>Basidiomycota</taxon>
        <taxon>Agaricomycotina</taxon>
        <taxon>Agaricomycetes</taxon>
        <taxon>Polyporales</taxon>
        <taxon>Cerrenaceae</taxon>
        <taxon>Cerrena</taxon>
    </lineage>
</organism>
<dbReference type="Pfam" id="PF01171">
    <property type="entry name" value="ATP_bind_3"/>
    <property type="match status" value="1"/>
</dbReference>
<comment type="caution">
    <text evidence="6">The sequence shown here is derived from an EMBL/GenBank/DDBJ whole genome shotgun (WGS) entry which is preliminary data.</text>
</comment>
<dbReference type="InterPro" id="IPR014729">
    <property type="entry name" value="Rossmann-like_a/b/a_fold"/>
</dbReference>
<evidence type="ECO:0000259" key="5">
    <source>
        <dbReference type="Pfam" id="PF01171"/>
    </source>
</evidence>
<dbReference type="InterPro" id="IPR012094">
    <property type="entry name" value="tRNA_Ile_lys_synt"/>
</dbReference>
<dbReference type="InterPro" id="IPR011063">
    <property type="entry name" value="TilS/TtcA_N"/>
</dbReference>
<evidence type="ECO:0000256" key="2">
    <source>
        <dbReference type="ARBA" id="ARBA00022694"/>
    </source>
</evidence>
<accession>A0AAW0FIG8</accession>
<evidence type="ECO:0000313" key="7">
    <source>
        <dbReference type="Proteomes" id="UP001385951"/>
    </source>
</evidence>
<proteinExistence type="predicted"/>
<dbReference type="Proteomes" id="UP001385951">
    <property type="component" value="Unassembled WGS sequence"/>
</dbReference>
<dbReference type="Gene3D" id="3.40.50.620">
    <property type="entry name" value="HUPs"/>
    <property type="match status" value="1"/>
</dbReference>
<dbReference type="GO" id="GO:0008033">
    <property type="term" value="P:tRNA processing"/>
    <property type="evidence" value="ECO:0007669"/>
    <property type="project" value="UniProtKB-KW"/>
</dbReference>
<keyword evidence="3" id="KW-0547">Nucleotide-binding</keyword>
<evidence type="ECO:0000256" key="4">
    <source>
        <dbReference type="ARBA" id="ARBA00022840"/>
    </source>
</evidence>
<keyword evidence="7" id="KW-1185">Reference proteome</keyword>
<protein>
    <recommendedName>
        <fullName evidence="5">tRNA(Ile)-lysidine/2-thiocytidine synthase N-terminal domain-containing protein</fullName>
    </recommendedName>
</protein>
<sequence length="223" mass="25340">MPKAPTSVVEPIQVLRPLLAFDKLEIIGTCRSNGIRWFEDPTNSDPQLTKRNAFRYLINKEIPSRVQTGDTLLGSLLLREELVGTHQEVVQVTSMLEQRIKSRMNYLEANDLITHDHAKARVEISFPAPWVSKPSDQLLLSRLLYLVSIPIFINKTLPLGIRQIRKKSSPPIPTTVQTEPIQPFDIDLLESPHGGSSQQQLRHHIFFKTAITSGGHRQDHPRH</sequence>
<dbReference type="SUPFAM" id="SSF52402">
    <property type="entry name" value="Adenine nucleotide alpha hydrolases-like"/>
    <property type="match status" value="1"/>
</dbReference>
<gene>
    <name evidence="6" type="ORF">QCA50_017550</name>
</gene>
<dbReference type="GO" id="GO:0016879">
    <property type="term" value="F:ligase activity, forming carbon-nitrogen bonds"/>
    <property type="evidence" value="ECO:0007669"/>
    <property type="project" value="InterPro"/>
</dbReference>
<name>A0AAW0FIG8_9APHY</name>
<reference evidence="6 7" key="1">
    <citation type="submission" date="2022-09" db="EMBL/GenBank/DDBJ databases">
        <authorList>
            <person name="Palmer J.M."/>
        </authorList>
    </citation>
    <scope>NUCLEOTIDE SEQUENCE [LARGE SCALE GENOMIC DNA]</scope>
    <source>
        <strain evidence="6 7">DSM 7382</strain>
    </source>
</reference>